<reference evidence="3" key="1">
    <citation type="submission" date="2022-11" db="UniProtKB">
        <authorList>
            <consortium name="WormBaseParasite"/>
        </authorList>
    </citation>
    <scope>IDENTIFICATION</scope>
</reference>
<dbReference type="GO" id="GO:0016020">
    <property type="term" value="C:membrane"/>
    <property type="evidence" value="ECO:0007669"/>
    <property type="project" value="TreeGrafter"/>
</dbReference>
<name>A0A915J2I4_ROMCU</name>
<keyword evidence="2" id="KW-1185">Reference proteome</keyword>
<proteinExistence type="predicted"/>
<feature type="transmembrane region" description="Helical" evidence="1">
    <location>
        <begin position="155"/>
        <end position="175"/>
    </location>
</feature>
<sequence>MIVRRLLHWWVQREKNVLSSVLCLISTILLAGALCEDQWLYLQNGRCTYSHLGLAQFYGRGTFQYWFNRRGNIPQSFPGSKKNVFYDGSKSRNEKSESNVFDNAFSYQILYTTGQRAITSCGAICLTSWLCILVHHFQRINAEEPDTVQTSVEDGFYLIFVATILSICAVFVNLLKSTLALRNRRRFSDMQSLLSRTYSRSLSVSRRHASNDYNGTAPPTALLPTPILLPLHSSDSARRQSRKQDTERMKDVLIPQLLNYLTPSEPESRVYDVDDQSSSLNVIIVSDSNPQDYLE</sequence>
<evidence type="ECO:0000313" key="3">
    <source>
        <dbReference type="WBParaSite" id="nRc.2.0.1.t19907-RA"/>
    </source>
</evidence>
<dbReference type="GO" id="GO:0008285">
    <property type="term" value="P:negative regulation of cell population proliferation"/>
    <property type="evidence" value="ECO:0007669"/>
    <property type="project" value="InterPro"/>
</dbReference>
<keyword evidence="1" id="KW-0812">Transmembrane</keyword>
<organism evidence="2 3">
    <name type="scientific">Romanomermis culicivorax</name>
    <name type="common">Nematode worm</name>
    <dbReference type="NCBI Taxonomy" id="13658"/>
    <lineage>
        <taxon>Eukaryota</taxon>
        <taxon>Metazoa</taxon>
        <taxon>Ecdysozoa</taxon>
        <taxon>Nematoda</taxon>
        <taxon>Enoplea</taxon>
        <taxon>Dorylaimia</taxon>
        <taxon>Mermithida</taxon>
        <taxon>Mermithoidea</taxon>
        <taxon>Mermithidae</taxon>
        <taxon>Romanomermis</taxon>
    </lineage>
</organism>
<accession>A0A915J2I4</accession>
<evidence type="ECO:0000256" key="1">
    <source>
        <dbReference type="SAM" id="Phobius"/>
    </source>
</evidence>
<dbReference type="PANTHER" id="PTHR28358">
    <property type="entry name" value="TRANSMEMBRANE PROTEIN 127"/>
    <property type="match status" value="1"/>
</dbReference>
<dbReference type="InterPro" id="IPR033331">
    <property type="entry name" value="TMEM127"/>
</dbReference>
<dbReference type="GO" id="GO:0032007">
    <property type="term" value="P:negative regulation of TOR signaling"/>
    <property type="evidence" value="ECO:0007669"/>
    <property type="project" value="InterPro"/>
</dbReference>
<dbReference type="Proteomes" id="UP000887565">
    <property type="component" value="Unplaced"/>
</dbReference>
<dbReference type="WBParaSite" id="nRc.2.0.1.t19907-RA">
    <property type="protein sequence ID" value="nRc.2.0.1.t19907-RA"/>
    <property type="gene ID" value="nRc.2.0.1.g19907"/>
</dbReference>
<keyword evidence="1" id="KW-1133">Transmembrane helix</keyword>
<keyword evidence="1" id="KW-0472">Membrane</keyword>
<dbReference type="PANTHER" id="PTHR28358:SF1">
    <property type="entry name" value="TRANSMEMBRANE PROTEIN 127"/>
    <property type="match status" value="1"/>
</dbReference>
<dbReference type="Gene3D" id="1.20.140.150">
    <property type="match status" value="1"/>
</dbReference>
<evidence type="ECO:0000313" key="2">
    <source>
        <dbReference type="Proteomes" id="UP000887565"/>
    </source>
</evidence>
<dbReference type="AlphaFoldDB" id="A0A915J2I4"/>
<protein>
    <submittedName>
        <fullName evidence="3">Uncharacterized protein</fullName>
    </submittedName>
</protein>